<evidence type="ECO:0000313" key="7">
    <source>
        <dbReference type="Proteomes" id="UP000515140"/>
    </source>
</evidence>
<keyword evidence="2 4" id="KW-0863">Zinc-finger</keyword>
<feature type="compositionally biased region" description="Basic and acidic residues" evidence="5">
    <location>
        <begin position="359"/>
        <end position="374"/>
    </location>
</feature>
<dbReference type="KEGG" id="pcw:110212109"/>
<feature type="region of interest" description="Disordered" evidence="5">
    <location>
        <begin position="359"/>
        <end position="442"/>
    </location>
</feature>
<proteinExistence type="predicted"/>
<evidence type="ECO:0000256" key="4">
    <source>
        <dbReference type="PROSITE-ProRule" id="PRU00175"/>
    </source>
</evidence>
<dbReference type="SUPFAM" id="SSF57845">
    <property type="entry name" value="B-box zinc-binding domain"/>
    <property type="match status" value="1"/>
</dbReference>
<dbReference type="Gene3D" id="3.30.160.60">
    <property type="entry name" value="Classic Zinc Finger"/>
    <property type="match status" value="1"/>
</dbReference>
<dbReference type="CDD" id="cd19776">
    <property type="entry name" value="Bbox2_TRIM25_C-IV"/>
    <property type="match status" value="1"/>
</dbReference>
<sequence>MAELQPLVNNLTCFICLEIFQQPVAIPCGHTFCSPCLDKAWASKGSYLYCPQCRVLFLERPRLRKNTMLCTLVEQLQQVKSRWDWGQPHSASQDGEPLDLPSAKDEAAGIVACDHCFQAPAAKTCFTCMASFCQEHLRPHLNNPTFHGHELQAPVGDLASRKCPEHSRLREFFCSQHGVCICCICLVEHKTCSPVALDVATTELKSKLKQKLTTVYDHINEVSSALRDAKSKQRAVQETAARKMDLLKHEYEEMKVLIESEEKSALRKLKEEEKRVLEKYDHQVLLKKKGEIESMKEDIELLLMKSDEIAFLEKASKLVTKAVNVPENELNLEMIHSVFQKAFSLKEILKDIINNPQEKKTDEATISEGDKPEPKLQGQQQEKSGVTDEKKPFSSPAAPPASGAKTLLDSVEKMKNSPSPPALTDPAGVASAGVPSPLKPGRPPIATGHFLFSDIIFSEMFDL</sequence>
<gene>
    <name evidence="8" type="primary">LOC110212109</name>
</gene>
<evidence type="ECO:0000313" key="8">
    <source>
        <dbReference type="RefSeq" id="XP_020847626.1"/>
    </source>
</evidence>
<reference evidence="8" key="1">
    <citation type="submission" date="2025-08" db="UniProtKB">
        <authorList>
            <consortium name="RefSeq"/>
        </authorList>
    </citation>
    <scope>IDENTIFICATION</scope>
    <source>
        <tissue evidence="8">Spleen</tissue>
    </source>
</reference>
<dbReference type="PANTHER" id="PTHR25465">
    <property type="entry name" value="B-BOX DOMAIN CONTAINING"/>
    <property type="match status" value="1"/>
</dbReference>
<dbReference type="InterPro" id="IPR001841">
    <property type="entry name" value="Znf_RING"/>
</dbReference>
<dbReference type="Gene3D" id="3.30.40.10">
    <property type="entry name" value="Zinc/RING finger domain, C3HC4 (zinc finger)"/>
    <property type="match status" value="1"/>
</dbReference>
<dbReference type="Gene3D" id="4.10.830.40">
    <property type="match status" value="1"/>
</dbReference>
<dbReference type="PROSITE" id="PS50089">
    <property type="entry name" value="ZF_RING_2"/>
    <property type="match status" value="1"/>
</dbReference>
<dbReference type="SUPFAM" id="SSF57850">
    <property type="entry name" value="RING/U-box"/>
    <property type="match status" value="1"/>
</dbReference>
<evidence type="ECO:0000256" key="2">
    <source>
        <dbReference type="ARBA" id="ARBA00022771"/>
    </source>
</evidence>
<dbReference type="InParanoid" id="A0A6P5KV81"/>
<dbReference type="InterPro" id="IPR017907">
    <property type="entry name" value="Znf_RING_CS"/>
</dbReference>
<dbReference type="SMART" id="SM00184">
    <property type="entry name" value="RING"/>
    <property type="match status" value="1"/>
</dbReference>
<evidence type="ECO:0000256" key="5">
    <source>
        <dbReference type="SAM" id="MobiDB-lite"/>
    </source>
</evidence>
<dbReference type="PROSITE" id="PS00518">
    <property type="entry name" value="ZF_RING_1"/>
    <property type="match status" value="1"/>
</dbReference>
<dbReference type="RefSeq" id="XP_020847626.1">
    <property type="nucleotide sequence ID" value="XM_020991967.1"/>
</dbReference>
<keyword evidence="3" id="KW-0862">Zinc</keyword>
<organism evidence="7 8">
    <name type="scientific">Phascolarctos cinereus</name>
    <name type="common">Koala</name>
    <dbReference type="NCBI Taxonomy" id="38626"/>
    <lineage>
        <taxon>Eukaryota</taxon>
        <taxon>Metazoa</taxon>
        <taxon>Chordata</taxon>
        <taxon>Craniata</taxon>
        <taxon>Vertebrata</taxon>
        <taxon>Euteleostomi</taxon>
        <taxon>Mammalia</taxon>
        <taxon>Metatheria</taxon>
        <taxon>Diprotodontia</taxon>
        <taxon>Phascolarctidae</taxon>
        <taxon>Phascolarctos</taxon>
    </lineage>
</organism>
<dbReference type="PANTHER" id="PTHR25465:SF77">
    <property type="entry name" value="E3 UBIQUITIN_ISG15 LIGASE TRIM25"/>
    <property type="match status" value="1"/>
</dbReference>
<dbReference type="AlphaFoldDB" id="A0A6P5KV81"/>
<feature type="domain" description="RING-type" evidence="6">
    <location>
        <begin position="13"/>
        <end position="54"/>
    </location>
</feature>
<evidence type="ECO:0000256" key="3">
    <source>
        <dbReference type="ARBA" id="ARBA00022833"/>
    </source>
</evidence>
<accession>A0A6P5KV81</accession>
<keyword evidence="1" id="KW-0479">Metal-binding</keyword>
<dbReference type="Pfam" id="PF13445">
    <property type="entry name" value="zf-RING_UBOX"/>
    <property type="match status" value="1"/>
</dbReference>
<keyword evidence="7" id="KW-1185">Reference proteome</keyword>
<dbReference type="Proteomes" id="UP000515140">
    <property type="component" value="Unplaced"/>
</dbReference>
<evidence type="ECO:0000259" key="6">
    <source>
        <dbReference type="PROSITE" id="PS50089"/>
    </source>
</evidence>
<dbReference type="InterPro" id="IPR027370">
    <property type="entry name" value="Znf-RING_euk"/>
</dbReference>
<dbReference type="GeneID" id="110212109"/>
<dbReference type="GO" id="GO:0008270">
    <property type="term" value="F:zinc ion binding"/>
    <property type="evidence" value="ECO:0007669"/>
    <property type="project" value="UniProtKB-KW"/>
</dbReference>
<dbReference type="InterPro" id="IPR013083">
    <property type="entry name" value="Znf_RING/FYVE/PHD"/>
</dbReference>
<protein>
    <submittedName>
        <fullName evidence="8">LOW QUALITY PROTEIN: E3 ubiquitin/ISG15 ligase TRIM25-like</fullName>
    </submittedName>
</protein>
<name>A0A6P5KV81_PHACI</name>
<dbReference type="InterPro" id="IPR051051">
    <property type="entry name" value="E3_ubiq-ligase_TRIM/RNF"/>
</dbReference>
<evidence type="ECO:0000256" key="1">
    <source>
        <dbReference type="ARBA" id="ARBA00022723"/>
    </source>
</evidence>